<protein>
    <submittedName>
        <fullName evidence="1">Uncharacterized protein</fullName>
    </submittedName>
</protein>
<evidence type="ECO:0000313" key="1">
    <source>
        <dbReference type="EMBL" id="DAF63606.1"/>
    </source>
</evidence>
<accession>A0A8S5TJY6</accession>
<proteinExistence type="predicted"/>
<sequence>MKSKKINLEKENLNKFTKELTELSKKYGVVLSIQKVRIGELIDVFYKADFANSLINTTKPEWRFNDIDWSYEVKEKAKRKSGGFYYNIKRYADNNNITQQQCWTMAMKAIVTLSGVDEKVARRFLDCGHGTQLAQRFNALNNDFEKMIKAYYFKDIRPFITEEKFQEQDNEFYKKYCLC</sequence>
<dbReference type="EMBL" id="BK032842">
    <property type="protein sequence ID" value="DAF63606.1"/>
    <property type="molecule type" value="Genomic_DNA"/>
</dbReference>
<organism evidence="1">
    <name type="scientific">Siphoviridae sp. ctwQT14</name>
    <dbReference type="NCBI Taxonomy" id="2827971"/>
    <lineage>
        <taxon>Viruses</taxon>
        <taxon>Duplodnaviria</taxon>
        <taxon>Heunggongvirae</taxon>
        <taxon>Uroviricota</taxon>
        <taxon>Caudoviricetes</taxon>
    </lineage>
</organism>
<name>A0A8S5TJY6_9CAUD</name>
<reference evidence="1" key="1">
    <citation type="journal article" date="2021" name="Proc. Natl. Acad. Sci. U.S.A.">
        <title>A Catalog of Tens of Thousands of Viruses from Human Metagenomes Reveals Hidden Associations with Chronic Diseases.</title>
        <authorList>
            <person name="Tisza M.J."/>
            <person name="Buck C.B."/>
        </authorList>
    </citation>
    <scope>NUCLEOTIDE SEQUENCE</scope>
    <source>
        <strain evidence="1">CtwQT14</strain>
    </source>
</reference>